<sequence>MAEFPRHYVANSLGFTLNIPTADALKTTLPAIGSITISRDISIECELKYSNVAPTCMTAPDWDYPNWLTGLWTSGKLVYGSVSSTAAGGAATAGLQASAAIVDALTDNAATETVNSWKEGPVGSLKNSYSSVSSSVNSCGKTISSTFNGRRRRRVLRRCR</sequence>
<dbReference type="EMBL" id="CAJNNV010031491">
    <property type="protein sequence ID" value="CAE8636449.1"/>
    <property type="molecule type" value="Genomic_DNA"/>
</dbReference>
<evidence type="ECO:0000313" key="3">
    <source>
        <dbReference type="Proteomes" id="UP000654075"/>
    </source>
</evidence>
<evidence type="ECO:0000313" key="2">
    <source>
        <dbReference type="EMBL" id="CAE8636449.1"/>
    </source>
</evidence>
<protein>
    <submittedName>
        <fullName evidence="1">Uncharacterized protein</fullName>
    </submittedName>
</protein>
<dbReference type="EMBL" id="CAJNNV010031053">
    <property type="protein sequence ID" value="CAE8634544.1"/>
    <property type="molecule type" value="Genomic_DNA"/>
</dbReference>
<name>A0A813HAC1_POLGL</name>
<proteinExistence type="predicted"/>
<comment type="caution">
    <text evidence="1">The sequence shown here is derived from an EMBL/GenBank/DDBJ whole genome shotgun (WGS) entry which is preliminary data.</text>
</comment>
<accession>A0A813HAC1</accession>
<reference evidence="1" key="1">
    <citation type="submission" date="2021-02" db="EMBL/GenBank/DDBJ databases">
        <authorList>
            <person name="Dougan E. K."/>
            <person name="Rhodes N."/>
            <person name="Thang M."/>
            <person name="Chan C."/>
        </authorList>
    </citation>
    <scope>NUCLEOTIDE SEQUENCE</scope>
</reference>
<keyword evidence="3" id="KW-1185">Reference proteome</keyword>
<evidence type="ECO:0000313" key="1">
    <source>
        <dbReference type="EMBL" id="CAE8634544.1"/>
    </source>
</evidence>
<organism evidence="1 3">
    <name type="scientific">Polarella glacialis</name>
    <name type="common">Dinoflagellate</name>
    <dbReference type="NCBI Taxonomy" id="89957"/>
    <lineage>
        <taxon>Eukaryota</taxon>
        <taxon>Sar</taxon>
        <taxon>Alveolata</taxon>
        <taxon>Dinophyceae</taxon>
        <taxon>Suessiales</taxon>
        <taxon>Suessiaceae</taxon>
        <taxon>Polarella</taxon>
    </lineage>
</organism>
<dbReference type="AlphaFoldDB" id="A0A813HAC1"/>
<dbReference type="Proteomes" id="UP000654075">
    <property type="component" value="Unassembled WGS sequence"/>
</dbReference>
<gene>
    <name evidence="1" type="ORF">PGLA1383_LOCUS50195</name>
    <name evidence="2" type="ORF">PGLA1383_LOCUS51905</name>
</gene>